<accession>A0A511ZFS6</accession>
<dbReference type="AlphaFoldDB" id="A0A511ZFS6"/>
<keyword evidence="1" id="KW-0812">Transmembrane</keyword>
<dbReference type="Proteomes" id="UP000321558">
    <property type="component" value="Unassembled WGS sequence"/>
</dbReference>
<proteinExistence type="predicted"/>
<gene>
    <name evidence="2" type="ORF">OSO01_10410</name>
</gene>
<evidence type="ECO:0000256" key="1">
    <source>
        <dbReference type="SAM" id="Phobius"/>
    </source>
</evidence>
<keyword evidence="1" id="KW-0472">Membrane</keyword>
<keyword evidence="3" id="KW-1185">Reference proteome</keyword>
<evidence type="ECO:0000313" key="3">
    <source>
        <dbReference type="Proteomes" id="UP000321558"/>
    </source>
</evidence>
<reference evidence="2 3" key="1">
    <citation type="submission" date="2019-07" db="EMBL/GenBank/DDBJ databases">
        <title>Whole genome shotgun sequence of Oceanobacillus sojae NBRC 105379.</title>
        <authorList>
            <person name="Hosoyama A."/>
            <person name="Uohara A."/>
            <person name="Ohji S."/>
            <person name="Ichikawa N."/>
        </authorList>
    </citation>
    <scope>NUCLEOTIDE SEQUENCE [LARGE SCALE GENOMIC DNA]</scope>
    <source>
        <strain evidence="2 3">NBRC 105379</strain>
    </source>
</reference>
<protein>
    <submittedName>
        <fullName evidence="2">Uncharacterized protein</fullName>
    </submittedName>
</protein>
<evidence type="ECO:0000313" key="2">
    <source>
        <dbReference type="EMBL" id="GEN86302.1"/>
    </source>
</evidence>
<dbReference type="OrthoDB" id="9909194at2"/>
<dbReference type="RefSeq" id="WP_147209316.1">
    <property type="nucleotide sequence ID" value="NZ_BJYM01000003.1"/>
</dbReference>
<name>A0A511ZFS6_9BACI</name>
<organism evidence="2 3">
    <name type="scientific">Oceanobacillus sojae</name>
    <dbReference type="NCBI Taxonomy" id="582851"/>
    <lineage>
        <taxon>Bacteria</taxon>
        <taxon>Bacillati</taxon>
        <taxon>Bacillota</taxon>
        <taxon>Bacilli</taxon>
        <taxon>Bacillales</taxon>
        <taxon>Bacillaceae</taxon>
        <taxon>Oceanobacillus</taxon>
    </lineage>
</organism>
<dbReference type="EMBL" id="BJYM01000003">
    <property type="protein sequence ID" value="GEN86302.1"/>
    <property type="molecule type" value="Genomic_DNA"/>
</dbReference>
<sequence length="67" mass="7734">MWAKKVIFFFFLGLSILFLIISILSWNMLLGACSFVIALGLTRYLDDAGLPSRYSRKEVKKELKEMT</sequence>
<comment type="caution">
    <text evidence="2">The sequence shown here is derived from an EMBL/GenBank/DDBJ whole genome shotgun (WGS) entry which is preliminary data.</text>
</comment>
<feature type="transmembrane region" description="Helical" evidence="1">
    <location>
        <begin position="6"/>
        <end position="39"/>
    </location>
</feature>
<dbReference type="PROSITE" id="PS51257">
    <property type="entry name" value="PROKAR_LIPOPROTEIN"/>
    <property type="match status" value="1"/>
</dbReference>
<keyword evidence="1" id="KW-1133">Transmembrane helix</keyword>